<keyword evidence="9" id="KW-0443">Lipid metabolism</keyword>
<dbReference type="InterPro" id="IPR016064">
    <property type="entry name" value="NAD/diacylglycerol_kinase_sf"/>
</dbReference>
<dbReference type="NCBIfam" id="TIGR00147">
    <property type="entry name" value="YegS/Rv2252/BmrU family lipid kinase"/>
    <property type="match status" value="1"/>
</dbReference>
<comment type="cofactor">
    <cofactor evidence="1">
        <name>Mg(2+)</name>
        <dbReference type="ChEBI" id="CHEBI:18420"/>
    </cofactor>
</comment>
<dbReference type="InterPro" id="IPR045540">
    <property type="entry name" value="YegS/DAGK_C"/>
</dbReference>
<evidence type="ECO:0000256" key="9">
    <source>
        <dbReference type="ARBA" id="ARBA00023098"/>
    </source>
</evidence>
<keyword evidence="14" id="KW-1185">Reference proteome</keyword>
<organism evidence="13 14">
    <name type="scientific">Aureispira anguillae</name>
    <dbReference type="NCBI Taxonomy" id="2864201"/>
    <lineage>
        <taxon>Bacteria</taxon>
        <taxon>Pseudomonadati</taxon>
        <taxon>Bacteroidota</taxon>
        <taxon>Saprospiria</taxon>
        <taxon>Saprospirales</taxon>
        <taxon>Saprospiraceae</taxon>
        <taxon>Aureispira</taxon>
    </lineage>
</organism>
<dbReference type="PANTHER" id="PTHR12358:SF106">
    <property type="entry name" value="LIPID KINASE YEGS"/>
    <property type="match status" value="1"/>
</dbReference>
<keyword evidence="7" id="KW-0067">ATP-binding</keyword>
<evidence type="ECO:0000313" key="13">
    <source>
        <dbReference type="EMBL" id="BDS14356.1"/>
    </source>
</evidence>
<evidence type="ECO:0000256" key="7">
    <source>
        <dbReference type="ARBA" id="ARBA00022840"/>
    </source>
</evidence>
<evidence type="ECO:0000256" key="4">
    <source>
        <dbReference type="ARBA" id="ARBA00022723"/>
    </source>
</evidence>
<evidence type="ECO:0000256" key="6">
    <source>
        <dbReference type="ARBA" id="ARBA00022777"/>
    </source>
</evidence>
<dbReference type="SMART" id="SM00046">
    <property type="entry name" value="DAGKc"/>
    <property type="match status" value="1"/>
</dbReference>
<accession>A0A915YK19</accession>
<dbReference type="AlphaFoldDB" id="A0A915YK19"/>
<dbReference type="InterPro" id="IPR050187">
    <property type="entry name" value="Lipid_Phosphate_FormReg"/>
</dbReference>
<keyword evidence="11" id="KW-1208">Phospholipid metabolism</keyword>
<keyword evidence="2" id="KW-0444">Lipid biosynthesis</keyword>
<dbReference type="Pfam" id="PF00781">
    <property type="entry name" value="DAGK_cat"/>
    <property type="match status" value="1"/>
</dbReference>
<dbReference type="InterPro" id="IPR001206">
    <property type="entry name" value="Diacylglycerol_kinase_cat_dom"/>
</dbReference>
<name>A0A915YK19_9BACT</name>
<dbReference type="KEGG" id="aup:AsAng_0051350"/>
<sequence>MNTHKWYFIVNPVAGNSRGTKHWHKIQFLLERAGITYDFGVSGYPRHSTHLATYAISKGYRHIAAIGGDGTINEVINGIFNQTQVPTAEITFGVIPMGTGNDWVKTHKIPTNYKAAIRILKNNKTQKHDVGKVYYYTKEHQQKSRYFINVAGLAYDAFVTKASQNRPKYGSSQLYYLYLIARCISQYKPTPIKFIFDGEEITHNFFNITIGQCRYNGGGTNLVPHANPKDGLFAFTLFKDVKAWEVIFKAPKFYTGSITRHKEAFMAQAKHIRIEAPKETPAFVEVDGEWLGQSPIEFHMLASAINITIP</sequence>
<dbReference type="Proteomes" id="UP001060919">
    <property type="component" value="Chromosome"/>
</dbReference>
<dbReference type="EMBL" id="AP026867">
    <property type="protein sequence ID" value="BDS14356.1"/>
    <property type="molecule type" value="Genomic_DNA"/>
</dbReference>
<keyword evidence="4" id="KW-0479">Metal-binding</keyword>
<dbReference type="Gene3D" id="3.40.50.10330">
    <property type="entry name" value="Probable inorganic polyphosphate/atp-NAD kinase, domain 1"/>
    <property type="match status" value="1"/>
</dbReference>
<keyword evidence="6 13" id="KW-0418">Kinase</keyword>
<evidence type="ECO:0000256" key="11">
    <source>
        <dbReference type="ARBA" id="ARBA00023264"/>
    </source>
</evidence>
<dbReference type="GO" id="GO:0016301">
    <property type="term" value="F:kinase activity"/>
    <property type="evidence" value="ECO:0007669"/>
    <property type="project" value="UniProtKB-KW"/>
</dbReference>
<dbReference type="InterPro" id="IPR017438">
    <property type="entry name" value="ATP-NAD_kinase_N"/>
</dbReference>
<evidence type="ECO:0000256" key="5">
    <source>
        <dbReference type="ARBA" id="ARBA00022741"/>
    </source>
</evidence>
<evidence type="ECO:0000256" key="8">
    <source>
        <dbReference type="ARBA" id="ARBA00022842"/>
    </source>
</evidence>
<dbReference type="PROSITE" id="PS50146">
    <property type="entry name" value="DAGK"/>
    <property type="match status" value="1"/>
</dbReference>
<evidence type="ECO:0000256" key="2">
    <source>
        <dbReference type="ARBA" id="ARBA00022516"/>
    </source>
</evidence>
<dbReference type="InterPro" id="IPR005218">
    <property type="entry name" value="Diacylglycerol/lipid_kinase"/>
</dbReference>
<dbReference type="Pfam" id="PF19279">
    <property type="entry name" value="YegS_C"/>
    <property type="match status" value="1"/>
</dbReference>
<dbReference type="GO" id="GO:0046872">
    <property type="term" value="F:metal ion binding"/>
    <property type="evidence" value="ECO:0007669"/>
    <property type="project" value="UniProtKB-KW"/>
</dbReference>
<dbReference type="GO" id="GO:0005886">
    <property type="term" value="C:plasma membrane"/>
    <property type="evidence" value="ECO:0007669"/>
    <property type="project" value="TreeGrafter"/>
</dbReference>
<evidence type="ECO:0000256" key="1">
    <source>
        <dbReference type="ARBA" id="ARBA00001946"/>
    </source>
</evidence>
<keyword evidence="8" id="KW-0460">Magnesium</keyword>
<dbReference type="Gene3D" id="2.60.200.40">
    <property type="match status" value="1"/>
</dbReference>
<dbReference type="RefSeq" id="WP_264789574.1">
    <property type="nucleotide sequence ID" value="NZ_AP026867.1"/>
</dbReference>
<dbReference type="GO" id="GO:0005524">
    <property type="term" value="F:ATP binding"/>
    <property type="evidence" value="ECO:0007669"/>
    <property type="project" value="UniProtKB-KW"/>
</dbReference>
<keyword evidence="5" id="KW-0547">Nucleotide-binding</keyword>
<dbReference type="SUPFAM" id="SSF111331">
    <property type="entry name" value="NAD kinase/diacylglycerol kinase-like"/>
    <property type="match status" value="1"/>
</dbReference>
<evidence type="ECO:0000259" key="12">
    <source>
        <dbReference type="PROSITE" id="PS50146"/>
    </source>
</evidence>
<feature type="domain" description="DAGKc" evidence="12">
    <location>
        <begin position="1"/>
        <end position="136"/>
    </location>
</feature>
<evidence type="ECO:0000313" key="14">
    <source>
        <dbReference type="Proteomes" id="UP001060919"/>
    </source>
</evidence>
<evidence type="ECO:0000256" key="3">
    <source>
        <dbReference type="ARBA" id="ARBA00022679"/>
    </source>
</evidence>
<dbReference type="PANTHER" id="PTHR12358">
    <property type="entry name" value="SPHINGOSINE KINASE"/>
    <property type="match status" value="1"/>
</dbReference>
<keyword evidence="3" id="KW-0808">Transferase</keyword>
<evidence type="ECO:0000256" key="10">
    <source>
        <dbReference type="ARBA" id="ARBA00023209"/>
    </source>
</evidence>
<gene>
    <name evidence="13" type="ORF">AsAng_0051350</name>
</gene>
<reference evidence="13" key="1">
    <citation type="submission" date="2022-09" db="EMBL/GenBank/DDBJ databases">
        <title>Aureispira anguillicida sp. nov., isolated from Leptocephalus of Japanese eel Anguilla japonica.</title>
        <authorList>
            <person name="Yuasa K."/>
            <person name="Mekata T."/>
            <person name="Ikunari K."/>
        </authorList>
    </citation>
    <scope>NUCLEOTIDE SEQUENCE</scope>
    <source>
        <strain evidence="13">EL160426</strain>
    </source>
</reference>
<proteinExistence type="predicted"/>
<protein>
    <submittedName>
        <fullName evidence="13">Diacylglycerol kinase family lipid kinase</fullName>
    </submittedName>
</protein>
<dbReference type="GO" id="GO:0008654">
    <property type="term" value="P:phospholipid biosynthetic process"/>
    <property type="evidence" value="ECO:0007669"/>
    <property type="project" value="UniProtKB-KW"/>
</dbReference>
<keyword evidence="10" id="KW-0594">Phospholipid biosynthesis</keyword>